<dbReference type="NCBIfam" id="TIGR03624">
    <property type="entry name" value="putative hydrolase"/>
    <property type="match status" value="1"/>
</dbReference>
<dbReference type="InterPro" id="IPR042271">
    <property type="entry name" value="Zinicin_2_N"/>
</dbReference>
<dbReference type="PANTHER" id="PTHR39420:SF1">
    <property type="entry name" value="HYDROLASE"/>
    <property type="match status" value="1"/>
</dbReference>
<dbReference type="NCBIfam" id="TIGR03883">
    <property type="entry name" value="DUF2342_F420"/>
    <property type="match status" value="1"/>
</dbReference>
<dbReference type="InterPro" id="IPR018766">
    <property type="entry name" value="Zinicin_2"/>
</dbReference>
<accession>A0A6J7J5A0</accession>
<name>A0A6J7J5A0_9ZZZZ</name>
<dbReference type="Gene3D" id="1.20.150.30">
    <property type="entry name" value="Zincin-like metallopeptidase, N-terminal domain"/>
    <property type="match status" value="1"/>
</dbReference>
<dbReference type="InterPro" id="IPR022454">
    <property type="entry name" value="CHP03883_F420-assoc"/>
</dbReference>
<dbReference type="PANTHER" id="PTHR39420">
    <property type="match status" value="1"/>
</dbReference>
<protein>
    <submittedName>
        <fullName evidence="1">Unannotated protein</fullName>
    </submittedName>
</protein>
<proteinExistence type="predicted"/>
<gene>
    <name evidence="1" type="ORF">UFOPK3772_00691</name>
</gene>
<dbReference type="EMBL" id="CAFBNE010000015">
    <property type="protein sequence ID" value="CAB4937817.1"/>
    <property type="molecule type" value="Genomic_DNA"/>
</dbReference>
<dbReference type="SUPFAM" id="SSF55486">
    <property type="entry name" value="Metalloproteases ('zincins'), catalytic domain"/>
    <property type="match status" value="1"/>
</dbReference>
<sequence>MAESVEWSLAVSTATRLAPKGPDLPRAQAREAVAMLRDLSAEAVEPVRHVTGLHVPGDGRAAVVDRPAWIASNVTGMRIAMGPLLDRIDGREPPAFVRDLGSRGTALQIGAVLAWLSGKVLGQYEVFTDPGERGRLLLVAPTIVHVEQQLQVPARDFRLWVCLHEETHRVQFGAVPWLADYLASLVGDFVEASELGFGQLLKSLTQVARSAIGTGGGPREPLMEAVQSPAQRVVFDRMTGLMSLLEGHADVVMDEVGPKVIPSVELIRERFTKRRTNPSPVDSVARKVLGMDVKLRQYSEGADFVRAVVGSVGMSGFNEVWTSPESLPSRAEIKAPGLWLARMAG</sequence>
<dbReference type="AlphaFoldDB" id="A0A6J7J5A0"/>
<evidence type="ECO:0000313" key="1">
    <source>
        <dbReference type="EMBL" id="CAB4937817.1"/>
    </source>
</evidence>
<reference evidence="1" key="1">
    <citation type="submission" date="2020-05" db="EMBL/GenBank/DDBJ databases">
        <authorList>
            <person name="Chiriac C."/>
            <person name="Salcher M."/>
            <person name="Ghai R."/>
            <person name="Kavagutti S V."/>
        </authorList>
    </citation>
    <scope>NUCLEOTIDE SEQUENCE</scope>
</reference>
<dbReference type="Pfam" id="PF10103">
    <property type="entry name" value="Zincin_2"/>
    <property type="match status" value="1"/>
</dbReference>
<organism evidence="1">
    <name type="scientific">freshwater metagenome</name>
    <dbReference type="NCBI Taxonomy" id="449393"/>
    <lineage>
        <taxon>unclassified sequences</taxon>
        <taxon>metagenomes</taxon>
        <taxon>ecological metagenomes</taxon>
    </lineage>
</organism>